<dbReference type="Proteomes" id="UP000694865">
    <property type="component" value="Unplaced"/>
</dbReference>
<keyword evidence="7" id="KW-1185">Reference proteome</keyword>
<dbReference type="PROSITE" id="PS00674">
    <property type="entry name" value="AAA"/>
    <property type="match status" value="1"/>
</dbReference>
<dbReference type="InterPro" id="IPR050304">
    <property type="entry name" value="MT-severing_AAA_ATPase"/>
</dbReference>
<accession>A0ABM0GWZ3</accession>
<dbReference type="InterPro" id="IPR027417">
    <property type="entry name" value="P-loop_NTPase"/>
</dbReference>
<evidence type="ECO:0000313" key="7">
    <source>
        <dbReference type="Proteomes" id="UP000694865"/>
    </source>
</evidence>
<dbReference type="RefSeq" id="XP_002739185.1">
    <property type="nucleotide sequence ID" value="XM_002739139.2"/>
</dbReference>
<dbReference type="InterPro" id="IPR003959">
    <property type="entry name" value="ATPase_AAA_core"/>
</dbReference>
<dbReference type="Pfam" id="PF09336">
    <property type="entry name" value="Vps4_C"/>
    <property type="match status" value="1"/>
</dbReference>
<sequence length="434" mass="48551">MSVDQQYEEASVWLAAAAEECRKTHNVDIEMLIRNCENCARMIEGIQQIEKNPVRKKALDELSIAICNHLTVLKAKKEQLDDCMLDSSVSSQSSTSDAGSKSKDSAADSDQKSKLRCAIADTIVQKGHIKFDDVAGLVEAKQTLKEAIIMPVQYPHLFTGGRKPWKRILLYGPPGTGKSRLAQAVSSEIDSVFYCVSSSDLVSSWVGESEKLIKELFQHAVDQKGRSVVFIDEIDSICRKRSCREEEHTRRIKTELMKQMEGADNTDSADNLFLLCATNCPWELDTAFLRRFQKRIYVPLPDREARISLMKIHAVSNNIETLADADWDLLADETDGHSGSDIATLTLAALFQPIRDMQHATHWICTADDRYTPCSASVPGAVKKTMQELPPDKVQPRDVVVDDFITSLQTNRSTVTKDELERFAEFTKSFGQNG</sequence>
<dbReference type="GeneID" id="100368955"/>
<dbReference type="InterPro" id="IPR015415">
    <property type="entry name" value="Spast_Vps4_C"/>
</dbReference>
<evidence type="ECO:0000256" key="1">
    <source>
        <dbReference type="ARBA" id="ARBA00006914"/>
    </source>
</evidence>
<feature type="region of interest" description="Disordered" evidence="5">
    <location>
        <begin position="87"/>
        <end position="107"/>
    </location>
</feature>
<dbReference type="SUPFAM" id="SSF52540">
    <property type="entry name" value="P-loop containing nucleoside triphosphate hydrolases"/>
    <property type="match status" value="1"/>
</dbReference>
<name>A0ABM0GWZ3_SACKO</name>
<evidence type="ECO:0000259" key="6">
    <source>
        <dbReference type="SMART" id="SM00382"/>
    </source>
</evidence>
<comment type="similarity">
    <text evidence="1 4">Belongs to the AAA ATPase family.</text>
</comment>
<evidence type="ECO:0000256" key="3">
    <source>
        <dbReference type="ARBA" id="ARBA00022840"/>
    </source>
</evidence>
<feature type="domain" description="AAA+ ATPase" evidence="6">
    <location>
        <begin position="164"/>
        <end position="302"/>
    </location>
</feature>
<dbReference type="InterPro" id="IPR003960">
    <property type="entry name" value="ATPase_AAA_CS"/>
</dbReference>
<dbReference type="InterPro" id="IPR003593">
    <property type="entry name" value="AAA+_ATPase"/>
</dbReference>
<proteinExistence type="inferred from homology"/>
<dbReference type="SMART" id="SM00382">
    <property type="entry name" value="AAA"/>
    <property type="match status" value="1"/>
</dbReference>
<evidence type="ECO:0000313" key="8">
    <source>
        <dbReference type="RefSeq" id="XP_002739185.1"/>
    </source>
</evidence>
<evidence type="ECO:0000256" key="4">
    <source>
        <dbReference type="RuleBase" id="RU003651"/>
    </source>
</evidence>
<organism evidence="7 8">
    <name type="scientific">Saccoglossus kowalevskii</name>
    <name type="common">Acorn worm</name>
    <dbReference type="NCBI Taxonomy" id="10224"/>
    <lineage>
        <taxon>Eukaryota</taxon>
        <taxon>Metazoa</taxon>
        <taxon>Hemichordata</taxon>
        <taxon>Enteropneusta</taxon>
        <taxon>Harrimaniidae</taxon>
        <taxon>Saccoglossus</taxon>
    </lineage>
</organism>
<evidence type="ECO:0000256" key="2">
    <source>
        <dbReference type="ARBA" id="ARBA00022741"/>
    </source>
</evidence>
<feature type="compositionally biased region" description="Low complexity" evidence="5">
    <location>
        <begin position="87"/>
        <end position="99"/>
    </location>
</feature>
<dbReference type="PANTHER" id="PTHR23074:SF72">
    <property type="entry name" value="VACUOLAR PROTEIN SORTING-ASSOCIATED PROTEIN 4B"/>
    <property type="match status" value="1"/>
</dbReference>
<evidence type="ECO:0000256" key="5">
    <source>
        <dbReference type="SAM" id="MobiDB-lite"/>
    </source>
</evidence>
<keyword evidence="3 4" id="KW-0067">ATP-binding</keyword>
<protein>
    <submittedName>
        <fullName evidence="8">Vacuolar protein sorting-associated protein 4-like</fullName>
    </submittedName>
</protein>
<dbReference type="PANTHER" id="PTHR23074">
    <property type="entry name" value="AAA DOMAIN-CONTAINING"/>
    <property type="match status" value="1"/>
</dbReference>
<keyword evidence="2 4" id="KW-0547">Nucleotide-binding</keyword>
<dbReference type="Gene3D" id="3.40.50.300">
    <property type="entry name" value="P-loop containing nucleotide triphosphate hydrolases"/>
    <property type="match status" value="1"/>
</dbReference>
<dbReference type="Gene3D" id="1.10.8.60">
    <property type="match status" value="1"/>
</dbReference>
<reference evidence="8" key="1">
    <citation type="submission" date="2025-08" db="UniProtKB">
        <authorList>
            <consortium name="RefSeq"/>
        </authorList>
    </citation>
    <scope>IDENTIFICATION</scope>
    <source>
        <tissue evidence="8">Testes</tissue>
    </source>
</reference>
<gene>
    <name evidence="8" type="primary">LOC100368955</name>
</gene>
<dbReference type="Pfam" id="PF00004">
    <property type="entry name" value="AAA"/>
    <property type="match status" value="1"/>
</dbReference>